<keyword evidence="2" id="KW-0645">Protease</keyword>
<dbReference type="Proteomes" id="UP000254293">
    <property type="component" value="Unassembled WGS sequence"/>
</dbReference>
<proteinExistence type="predicted"/>
<sequence>MPVQKLEKLLAKESQKLKTLQFAMHLPRQNLAYAYSSTGSQKQHFHSASVGKLLTATLIFMAVESGKLSLDSKIASMLGAECLRGLFVADGRDYQDMVTVRQLLGHTSGINDYYDSHQPNGSAFLDDIIRHPDVFYTPKDLLDYSRRRQNAVGRPNQQFYYSDTGYILLGLLAEKIFDMPFHQILAERIFNPADMAETALAFYSEKFAAEKLAPLYINGTDIHLFTSLSCDFSGGGLSTTAEDLVRFLGTLYQGRLLNQESLAQMTVFENKYRQGLYYGLGMMQVRFREFSFFLRKLPPMQGHLGMTGVHAWYNPQTGDRFALNVGNAADMVNSFVLLSRILRLLGLRV</sequence>
<dbReference type="SUPFAM" id="SSF56601">
    <property type="entry name" value="beta-lactamase/transpeptidase-like"/>
    <property type="match status" value="1"/>
</dbReference>
<dbReference type="AlphaFoldDB" id="A0A377R2J6"/>
<protein>
    <submittedName>
        <fullName evidence="2">D-alanyl-D-alanine carboxypeptidase</fullName>
        <ecNumber evidence="2">3.4.16.4</ecNumber>
    </submittedName>
</protein>
<organism evidence="2 3">
    <name type="scientific">Kingella potus</name>
    <dbReference type="NCBI Taxonomy" id="265175"/>
    <lineage>
        <taxon>Bacteria</taxon>
        <taxon>Pseudomonadati</taxon>
        <taxon>Pseudomonadota</taxon>
        <taxon>Betaproteobacteria</taxon>
        <taxon>Neisseriales</taxon>
        <taxon>Neisseriaceae</taxon>
        <taxon>Kingella</taxon>
    </lineage>
</organism>
<dbReference type="EC" id="3.4.16.4" evidence="2"/>
<dbReference type="InterPro" id="IPR012338">
    <property type="entry name" value="Beta-lactam/transpept-like"/>
</dbReference>
<dbReference type="OrthoDB" id="9801061at2"/>
<dbReference type="GO" id="GO:0009002">
    <property type="term" value="F:serine-type D-Ala-D-Ala carboxypeptidase activity"/>
    <property type="evidence" value="ECO:0007669"/>
    <property type="project" value="UniProtKB-EC"/>
</dbReference>
<evidence type="ECO:0000259" key="1">
    <source>
        <dbReference type="Pfam" id="PF00144"/>
    </source>
</evidence>
<dbReference type="Gene3D" id="3.40.710.10">
    <property type="entry name" value="DD-peptidase/beta-lactamase superfamily"/>
    <property type="match status" value="1"/>
</dbReference>
<evidence type="ECO:0000313" key="2">
    <source>
        <dbReference type="EMBL" id="STR02479.1"/>
    </source>
</evidence>
<feature type="domain" description="Beta-lactamase-related" evidence="1">
    <location>
        <begin position="42"/>
        <end position="318"/>
    </location>
</feature>
<keyword evidence="2" id="KW-0121">Carboxypeptidase</keyword>
<dbReference type="InterPro" id="IPR001466">
    <property type="entry name" value="Beta-lactam-related"/>
</dbReference>
<evidence type="ECO:0000313" key="3">
    <source>
        <dbReference type="Proteomes" id="UP000254293"/>
    </source>
</evidence>
<dbReference type="RefSeq" id="WP_147286605.1">
    <property type="nucleotide sequence ID" value="NZ_UGJJ01000002.1"/>
</dbReference>
<gene>
    <name evidence="2" type="ORF">NCTC13336_01355</name>
</gene>
<name>A0A377R2J6_9NEIS</name>
<dbReference type="Pfam" id="PF00144">
    <property type="entry name" value="Beta-lactamase"/>
    <property type="match status" value="1"/>
</dbReference>
<reference evidence="2 3" key="1">
    <citation type="submission" date="2018-06" db="EMBL/GenBank/DDBJ databases">
        <authorList>
            <consortium name="Pathogen Informatics"/>
            <person name="Doyle S."/>
        </authorList>
    </citation>
    <scope>NUCLEOTIDE SEQUENCE [LARGE SCALE GENOMIC DNA]</scope>
    <source>
        <strain evidence="2 3">NCTC13336</strain>
    </source>
</reference>
<dbReference type="EMBL" id="UGJJ01000002">
    <property type="protein sequence ID" value="STR02479.1"/>
    <property type="molecule type" value="Genomic_DNA"/>
</dbReference>
<accession>A0A377R2J6</accession>
<dbReference type="InterPro" id="IPR050789">
    <property type="entry name" value="Diverse_Enzym_Activities"/>
</dbReference>
<dbReference type="PANTHER" id="PTHR43283">
    <property type="entry name" value="BETA-LACTAMASE-RELATED"/>
    <property type="match status" value="1"/>
</dbReference>
<keyword evidence="2" id="KW-0378">Hydrolase</keyword>
<keyword evidence="3" id="KW-1185">Reference proteome</keyword>